<evidence type="ECO:0000256" key="4">
    <source>
        <dbReference type="ARBA" id="ARBA00010343"/>
    </source>
</evidence>
<dbReference type="FunFam" id="3.40.47.10:FF:000009">
    <property type="entry name" value="3-oxoacyl-[acyl-carrier-protein] synthase 2"/>
    <property type="match status" value="1"/>
</dbReference>
<evidence type="ECO:0000256" key="10">
    <source>
        <dbReference type="ARBA" id="ARBA00023098"/>
    </source>
</evidence>
<dbReference type="PROSITE" id="PS52004">
    <property type="entry name" value="KS3_2"/>
    <property type="match status" value="1"/>
</dbReference>
<evidence type="ECO:0000256" key="14">
    <source>
        <dbReference type="ARBA" id="ARBA00023269"/>
    </source>
</evidence>
<evidence type="ECO:0000313" key="20">
    <source>
        <dbReference type="Proteomes" id="UP000285301"/>
    </source>
</evidence>
<evidence type="ECO:0000256" key="8">
    <source>
        <dbReference type="ARBA" id="ARBA00022679"/>
    </source>
</evidence>
<dbReference type="PANTHER" id="PTHR11712:SF336">
    <property type="entry name" value="3-OXOACYL-[ACYL-CARRIER-PROTEIN] SYNTHASE, MITOCHONDRIAL"/>
    <property type="match status" value="1"/>
</dbReference>
<dbReference type="EMBL" id="NCKU01001410">
    <property type="protein sequence ID" value="RWS12160.1"/>
    <property type="molecule type" value="Genomic_DNA"/>
</dbReference>
<dbReference type="Gene3D" id="1.10.20.10">
    <property type="entry name" value="Histone, subunit A"/>
    <property type="match status" value="1"/>
</dbReference>
<evidence type="ECO:0000313" key="18">
    <source>
        <dbReference type="EMBL" id="RWS12160.1"/>
    </source>
</evidence>
<keyword evidence="15" id="KW-0012">Acyltransferase</keyword>
<dbReference type="GO" id="GO:0030527">
    <property type="term" value="F:structural constituent of chromatin"/>
    <property type="evidence" value="ECO:0007669"/>
    <property type="project" value="InterPro"/>
</dbReference>
<dbReference type="GO" id="GO:0004315">
    <property type="term" value="F:3-oxoacyl-[acyl-carrier-protein] synthase activity"/>
    <property type="evidence" value="ECO:0007669"/>
    <property type="project" value="UniProtKB-EC"/>
</dbReference>
<dbReference type="PROSITE" id="PS00959">
    <property type="entry name" value="HISTONE_H3_2"/>
    <property type="match status" value="1"/>
</dbReference>
<evidence type="ECO:0000256" key="12">
    <source>
        <dbReference type="ARBA" id="ARBA00023160"/>
    </source>
</evidence>
<dbReference type="PANTHER" id="PTHR11712">
    <property type="entry name" value="POLYKETIDE SYNTHASE-RELATED"/>
    <property type="match status" value="1"/>
</dbReference>
<name>A0A3S3S939_9ACAR</name>
<dbReference type="InterPro" id="IPR000164">
    <property type="entry name" value="Histone_H3/CENP-A"/>
</dbReference>
<dbReference type="FunFam" id="1.10.20.10:FF:000085">
    <property type="entry name" value="Histone H3.2"/>
    <property type="match status" value="1"/>
</dbReference>
<dbReference type="PRINTS" id="PR00622">
    <property type="entry name" value="HISTONEH3"/>
</dbReference>
<dbReference type="GO" id="GO:0006633">
    <property type="term" value="P:fatty acid biosynthetic process"/>
    <property type="evidence" value="ECO:0007669"/>
    <property type="project" value="UniProtKB-KW"/>
</dbReference>
<evidence type="ECO:0000256" key="7">
    <source>
        <dbReference type="ARBA" id="ARBA00022516"/>
    </source>
</evidence>
<dbReference type="GO" id="GO:0000786">
    <property type="term" value="C:nucleosome"/>
    <property type="evidence" value="ECO:0007669"/>
    <property type="project" value="UniProtKB-KW"/>
</dbReference>
<evidence type="ECO:0000256" key="6">
    <source>
        <dbReference type="ARBA" id="ARBA00022454"/>
    </source>
</evidence>
<keyword evidence="6" id="KW-0158">Chromosome</keyword>
<dbReference type="InterPro" id="IPR014031">
    <property type="entry name" value="Ketoacyl_synth_C"/>
</dbReference>
<keyword evidence="11" id="KW-0238">DNA-binding</keyword>
<accession>A0A3S3S939</accession>
<dbReference type="Proteomes" id="UP000285301">
    <property type="component" value="Unassembled WGS sequence"/>
</dbReference>
<evidence type="ECO:0000313" key="19">
    <source>
        <dbReference type="EMBL" id="RWS12175.1"/>
    </source>
</evidence>
<comment type="similarity">
    <text evidence="3 16">Belongs to the thiolase-like superfamily. Beta-ketoacyl-ACP synthases family.</text>
</comment>
<evidence type="ECO:0000256" key="9">
    <source>
        <dbReference type="ARBA" id="ARBA00022832"/>
    </source>
</evidence>
<keyword evidence="20" id="KW-1185">Reference proteome</keyword>
<dbReference type="InterPro" id="IPR009072">
    <property type="entry name" value="Histone-fold"/>
</dbReference>
<dbReference type="InterPro" id="IPR018201">
    <property type="entry name" value="Ketoacyl_synth_AS"/>
</dbReference>
<protein>
    <recommendedName>
        <fullName evidence="5">beta-ketoacyl-[acyl-carrier-protein] synthase I</fullName>
        <ecNumber evidence="5">2.3.1.41</ecNumber>
    </recommendedName>
</protein>
<keyword evidence="10" id="KW-0443">Lipid metabolism</keyword>
<evidence type="ECO:0000256" key="13">
    <source>
        <dbReference type="ARBA" id="ARBA00023242"/>
    </source>
</evidence>
<feature type="domain" description="Ketosynthase family 3 (KS3)" evidence="17">
    <location>
        <begin position="181"/>
        <end position="594"/>
    </location>
</feature>
<dbReference type="GO" id="GO:0046982">
    <property type="term" value="F:protein heterodimerization activity"/>
    <property type="evidence" value="ECO:0007669"/>
    <property type="project" value="InterPro"/>
</dbReference>
<dbReference type="SUPFAM" id="SSF47113">
    <property type="entry name" value="Histone-fold"/>
    <property type="match status" value="1"/>
</dbReference>
<evidence type="ECO:0000259" key="17">
    <source>
        <dbReference type="PROSITE" id="PS52004"/>
    </source>
</evidence>
<keyword evidence="8 16" id="KW-0808">Transferase</keyword>
<dbReference type="EC" id="2.3.1.41" evidence="5"/>
<evidence type="ECO:0000256" key="1">
    <source>
        <dbReference type="ARBA" id="ARBA00004123"/>
    </source>
</evidence>
<keyword evidence="14" id="KW-0544">Nucleosome core</keyword>
<evidence type="ECO:0000256" key="5">
    <source>
        <dbReference type="ARBA" id="ARBA00013191"/>
    </source>
</evidence>
<dbReference type="OrthoDB" id="5334845at2759"/>
<dbReference type="GO" id="GO:0003677">
    <property type="term" value="F:DNA binding"/>
    <property type="evidence" value="ECO:0007669"/>
    <property type="project" value="UniProtKB-KW"/>
</dbReference>
<keyword evidence="12" id="KW-0275">Fatty acid biosynthesis</keyword>
<keyword evidence="7" id="KW-0444">Lipid biosynthesis</keyword>
<proteinExistence type="inferred from homology"/>
<dbReference type="STRING" id="1965070.A0A3S3S939"/>
<reference evidence="18 20" key="1">
    <citation type="journal article" date="2018" name="Gigascience">
        <title>Genomes of trombidid mites reveal novel predicted allergens and laterally-transferred genes associated with secondary metabolism.</title>
        <authorList>
            <person name="Dong X."/>
            <person name="Chaisiri K."/>
            <person name="Xia D."/>
            <person name="Armstrong S.D."/>
            <person name="Fang Y."/>
            <person name="Donnelly M.J."/>
            <person name="Kadowaki T."/>
            <person name="McGarry J.W."/>
            <person name="Darby A.C."/>
            <person name="Makepeace B.L."/>
        </authorList>
    </citation>
    <scope>NUCLEOTIDE SEQUENCE [LARGE SCALE GENOMIC DNA]</scope>
    <source>
        <strain evidence="18">UoL-WK</strain>
    </source>
</reference>
<dbReference type="GO" id="GO:0005634">
    <property type="term" value="C:nucleus"/>
    <property type="evidence" value="ECO:0007669"/>
    <property type="project" value="UniProtKB-SubCell"/>
</dbReference>
<dbReference type="InterPro" id="IPR000794">
    <property type="entry name" value="Beta-ketoacyl_synthase"/>
</dbReference>
<comment type="similarity">
    <text evidence="4">Belongs to the histone H3 family.</text>
</comment>
<dbReference type="PROSITE" id="PS00606">
    <property type="entry name" value="KS3_1"/>
    <property type="match status" value="1"/>
</dbReference>
<gene>
    <name evidence="19" type="ORF">B4U79_02612</name>
    <name evidence="18" type="ORF">B4U79_12512</name>
</gene>
<dbReference type="InterPro" id="IPR007125">
    <property type="entry name" value="H2A/H2B/H3"/>
</dbReference>
<dbReference type="NCBIfam" id="TIGR03150">
    <property type="entry name" value="fabF"/>
    <property type="match status" value="1"/>
</dbReference>
<dbReference type="InterPro" id="IPR020841">
    <property type="entry name" value="PKS_Beta-ketoAc_synthase_dom"/>
</dbReference>
<evidence type="ECO:0000256" key="16">
    <source>
        <dbReference type="RuleBase" id="RU003694"/>
    </source>
</evidence>
<evidence type="ECO:0000256" key="15">
    <source>
        <dbReference type="ARBA" id="ARBA00023315"/>
    </source>
</evidence>
<dbReference type="AlphaFoldDB" id="A0A3S3S939"/>
<evidence type="ECO:0000256" key="3">
    <source>
        <dbReference type="ARBA" id="ARBA00008467"/>
    </source>
</evidence>
<sequence>MVRNQKQVQRSNSVVVSEAGSSGIQSLVERRLAEKQMMFKRKKNSRKIVAPVSKKIHKEGITRRRYRPGVVSLREIRFYQKSTKLLLRKAPFARLVREVAQNMCLRGFVLWQASALEALQEAAETFLVELFENSNLVAINAKRVTVMPRDMQTVRRIRGLRDHVCQTRCKRMLSTKIERSDRRVVITGMGLVCPLGVGVYNCWNKLLSGESGITTITGDSYGDIPCKIAAFVPREQFDVEARFSKNENRTLSMATLFALTAAEETLKSANWFPETEEQRKETGVAIGCGMCDVADVVTNGIALREKGYRKVSPHFVTRMLINMPAGNVSIKYGLKGPNHSVSTACTTGLHAIGDGYNFIKRGAANVMLCGGSEATINPLSIAAFCRIRALCCDFNDKPKEASRPFDEQRCGFVMGEGCGLLLLEEREHAISRNATIYAEVLGYGLSGDAFHITAPQEDGSGAQQCMKAAIEDAGISLNSITHINCHATSTPLGDLAEISAVKSLFGEHYKNIYITSCKGQIGHLLGAAGSVEALFTVLSCYHSKIPPTANLIKCFDNTLKVSDKQMSWEEADRNIALKNSFGFGGTNASVIISNHV</sequence>
<dbReference type="CDD" id="cd00834">
    <property type="entry name" value="KAS_I_II"/>
    <property type="match status" value="1"/>
</dbReference>
<evidence type="ECO:0000256" key="11">
    <source>
        <dbReference type="ARBA" id="ARBA00023125"/>
    </source>
</evidence>
<evidence type="ECO:0000256" key="2">
    <source>
        <dbReference type="ARBA" id="ARBA00004286"/>
    </source>
</evidence>
<dbReference type="SUPFAM" id="SSF53901">
    <property type="entry name" value="Thiolase-like"/>
    <property type="match status" value="2"/>
</dbReference>
<dbReference type="Pfam" id="PF02801">
    <property type="entry name" value="Ketoacyl-synt_C"/>
    <property type="match status" value="1"/>
</dbReference>
<dbReference type="InterPro" id="IPR017568">
    <property type="entry name" value="3-oxoacyl-ACP_synth-2"/>
</dbReference>
<dbReference type="Pfam" id="PF00109">
    <property type="entry name" value="ketoacyl-synt"/>
    <property type="match status" value="1"/>
</dbReference>
<comment type="caution">
    <text evidence="18">The sequence shown here is derived from an EMBL/GenBank/DDBJ whole genome shotgun (WGS) entry which is preliminary data.</text>
</comment>
<organism evidence="18 20">
    <name type="scientific">Dinothrombium tinctorium</name>
    <dbReference type="NCBI Taxonomy" id="1965070"/>
    <lineage>
        <taxon>Eukaryota</taxon>
        <taxon>Metazoa</taxon>
        <taxon>Ecdysozoa</taxon>
        <taxon>Arthropoda</taxon>
        <taxon>Chelicerata</taxon>
        <taxon>Arachnida</taxon>
        <taxon>Acari</taxon>
        <taxon>Acariformes</taxon>
        <taxon>Trombidiformes</taxon>
        <taxon>Prostigmata</taxon>
        <taxon>Anystina</taxon>
        <taxon>Parasitengona</taxon>
        <taxon>Trombidioidea</taxon>
        <taxon>Trombidiidae</taxon>
        <taxon>Dinothrombium</taxon>
    </lineage>
</organism>
<dbReference type="Pfam" id="PF00125">
    <property type="entry name" value="Histone"/>
    <property type="match status" value="1"/>
</dbReference>
<dbReference type="NCBIfam" id="NF005589">
    <property type="entry name" value="PRK07314.1"/>
    <property type="match status" value="1"/>
</dbReference>
<dbReference type="CDD" id="cd22911">
    <property type="entry name" value="HFD_H3"/>
    <property type="match status" value="1"/>
</dbReference>
<dbReference type="Gene3D" id="3.40.47.10">
    <property type="match status" value="2"/>
</dbReference>
<dbReference type="InterPro" id="IPR014030">
    <property type="entry name" value="Ketoacyl_synth_N"/>
</dbReference>
<dbReference type="EMBL" id="NCKU01001402">
    <property type="protein sequence ID" value="RWS12175.1"/>
    <property type="molecule type" value="Genomic_DNA"/>
</dbReference>
<keyword evidence="13" id="KW-0539">Nucleus</keyword>
<comment type="subcellular location">
    <subcellularLocation>
        <location evidence="2">Chromosome</location>
    </subcellularLocation>
    <subcellularLocation>
        <location evidence="1">Nucleus</location>
    </subcellularLocation>
</comment>
<keyword evidence="9" id="KW-0276">Fatty acid metabolism</keyword>
<dbReference type="SMART" id="SM00825">
    <property type="entry name" value="PKS_KS"/>
    <property type="match status" value="1"/>
</dbReference>
<dbReference type="InterPro" id="IPR016039">
    <property type="entry name" value="Thiolase-like"/>
</dbReference>
<dbReference type="SMART" id="SM00428">
    <property type="entry name" value="H3"/>
    <property type="match status" value="1"/>
</dbReference>
<reference evidence="18" key="2">
    <citation type="submission" date="2018-11" db="EMBL/GenBank/DDBJ databases">
        <title>Trombidioid mite genomics.</title>
        <authorList>
            <person name="Dong X."/>
        </authorList>
    </citation>
    <scope>NUCLEOTIDE SEQUENCE</scope>
    <source>
        <strain evidence="18">UoL-WK</strain>
    </source>
</reference>
<dbReference type="GO" id="GO:0005739">
    <property type="term" value="C:mitochondrion"/>
    <property type="evidence" value="ECO:0007669"/>
    <property type="project" value="TreeGrafter"/>
</dbReference>